<accession>A0A699Z4X3</accession>
<reference evidence="2 3" key="1">
    <citation type="submission" date="2020-02" db="EMBL/GenBank/DDBJ databases">
        <title>Draft genome sequence of Haematococcus lacustris strain NIES-144.</title>
        <authorList>
            <person name="Morimoto D."/>
            <person name="Nakagawa S."/>
            <person name="Yoshida T."/>
            <person name="Sawayama S."/>
        </authorList>
    </citation>
    <scope>NUCLEOTIDE SEQUENCE [LARGE SCALE GENOMIC DNA]</scope>
    <source>
        <strain evidence="2 3">NIES-144</strain>
    </source>
</reference>
<protein>
    <submittedName>
        <fullName evidence="2">Uncharacterized protein</fullName>
    </submittedName>
</protein>
<feature type="region of interest" description="Disordered" evidence="1">
    <location>
        <begin position="1"/>
        <end position="25"/>
    </location>
</feature>
<name>A0A699Z4X3_HAELA</name>
<feature type="region of interest" description="Disordered" evidence="1">
    <location>
        <begin position="53"/>
        <end position="93"/>
    </location>
</feature>
<dbReference type="AlphaFoldDB" id="A0A699Z4X3"/>
<comment type="caution">
    <text evidence="2">The sequence shown here is derived from an EMBL/GenBank/DDBJ whole genome shotgun (WGS) entry which is preliminary data.</text>
</comment>
<gene>
    <name evidence="2" type="ORF">HaLaN_14282</name>
</gene>
<organism evidence="2 3">
    <name type="scientific">Haematococcus lacustris</name>
    <name type="common">Green alga</name>
    <name type="synonym">Haematococcus pluvialis</name>
    <dbReference type="NCBI Taxonomy" id="44745"/>
    <lineage>
        <taxon>Eukaryota</taxon>
        <taxon>Viridiplantae</taxon>
        <taxon>Chlorophyta</taxon>
        <taxon>core chlorophytes</taxon>
        <taxon>Chlorophyceae</taxon>
        <taxon>CS clade</taxon>
        <taxon>Chlamydomonadales</taxon>
        <taxon>Haematococcaceae</taxon>
        <taxon>Haematococcus</taxon>
    </lineage>
</organism>
<dbReference type="Proteomes" id="UP000485058">
    <property type="component" value="Unassembled WGS sequence"/>
</dbReference>
<proteinExistence type="predicted"/>
<keyword evidence="3" id="KW-1185">Reference proteome</keyword>
<evidence type="ECO:0000256" key="1">
    <source>
        <dbReference type="SAM" id="MobiDB-lite"/>
    </source>
</evidence>
<dbReference type="EMBL" id="BLLF01001176">
    <property type="protein sequence ID" value="GFH17613.1"/>
    <property type="molecule type" value="Genomic_DNA"/>
</dbReference>
<evidence type="ECO:0000313" key="3">
    <source>
        <dbReference type="Proteomes" id="UP000485058"/>
    </source>
</evidence>
<evidence type="ECO:0000313" key="2">
    <source>
        <dbReference type="EMBL" id="GFH17613.1"/>
    </source>
</evidence>
<feature type="compositionally biased region" description="Gly residues" evidence="1">
    <location>
        <begin position="1"/>
        <end position="17"/>
    </location>
</feature>
<sequence>MKGVQGGGAASEGGQGQGPALLPPYGWLTEAGREAAWQLGEYACSLRDQLHTGHGGSMLQLGKESRREGLGHRPPHHPLAVEGNGGQGGRHCSHCQFRSPWAEQQLQLDLQAWVDPDPVPLTPGL</sequence>